<evidence type="ECO:0000256" key="2">
    <source>
        <dbReference type="ARBA" id="ARBA00009399"/>
    </source>
</evidence>
<comment type="caution">
    <text evidence="8">The sequence shown here is derived from an EMBL/GenBank/DDBJ whole genome shotgun (WGS) entry which is preliminary data.</text>
</comment>
<comment type="similarity">
    <text evidence="2">Belongs to the GtrA family.</text>
</comment>
<feature type="transmembrane region" description="Helical" evidence="6">
    <location>
        <begin position="33"/>
        <end position="51"/>
    </location>
</feature>
<sequence length="129" mass="14401">MKREFVRFAVAGAIGFVVDAGILYTALALGAGYFFGRCLSFLAAVWATWRINRRFTFVVSEDRSQWKEWWQYLFAMLAGGVVNYAAYSAAILSLPKNVMLPMIAVAIGSVAGMTVNFLSAKLWIYKKSH</sequence>
<dbReference type="InterPro" id="IPR007267">
    <property type="entry name" value="GtrA_DPMS_TM"/>
</dbReference>
<evidence type="ECO:0000313" key="8">
    <source>
        <dbReference type="EMBL" id="OXC76052.1"/>
    </source>
</evidence>
<accession>A0A226WY06</accession>
<feature type="transmembrane region" description="Helical" evidence="6">
    <location>
        <begin position="72"/>
        <end position="92"/>
    </location>
</feature>
<reference evidence="9" key="1">
    <citation type="submission" date="2017-01" db="EMBL/GenBank/DDBJ databases">
        <title>Genome Analysis of Deinococcus marmoris KOPRI26562.</title>
        <authorList>
            <person name="Kim J.H."/>
            <person name="Oh H.-M."/>
        </authorList>
    </citation>
    <scope>NUCLEOTIDE SEQUENCE [LARGE SCALE GENOMIC DNA]</scope>
    <source>
        <strain evidence="9">PAMC 26633</strain>
    </source>
</reference>
<keyword evidence="3 6" id="KW-0812">Transmembrane</keyword>
<dbReference type="RefSeq" id="WP_089162680.1">
    <property type="nucleotide sequence ID" value="NZ_MTHB01000151.1"/>
</dbReference>
<dbReference type="GO" id="GO:0000271">
    <property type="term" value="P:polysaccharide biosynthetic process"/>
    <property type="evidence" value="ECO:0007669"/>
    <property type="project" value="InterPro"/>
</dbReference>
<organism evidence="8 9">
    <name type="scientific">Caballeronia sordidicola</name>
    <name type="common">Burkholderia sordidicola</name>
    <dbReference type="NCBI Taxonomy" id="196367"/>
    <lineage>
        <taxon>Bacteria</taxon>
        <taxon>Pseudomonadati</taxon>
        <taxon>Pseudomonadota</taxon>
        <taxon>Betaproteobacteria</taxon>
        <taxon>Burkholderiales</taxon>
        <taxon>Burkholderiaceae</taxon>
        <taxon>Caballeronia</taxon>
    </lineage>
</organism>
<dbReference type="Proteomes" id="UP000214720">
    <property type="component" value="Unassembled WGS sequence"/>
</dbReference>
<evidence type="ECO:0000256" key="5">
    <source>
        <dbReference type="ARBA" id="ARBA00023136"/>
    </source>
</evidence>
<keyword evidence="5 6" id="KW-0472">Membrane</keyword>
<evidence type="ECO:0000313" key="9">
    <source>
        <dbReference type="Proteomes" id="UP000214720"/>
    </source>
</evidence>
<evidence type="ECO:0000256" key="1">
    <source>
        <dbReference type="ARBA" id="ARBA00004141"/>
    </source>
</evidence>
<evidence type="ECO:0000256" key="4">
    <source>
        <dbReference type="ARBA" id="ARBA00022989"/>
    </source>
</evidence>
<feature type="transmembrane region" description="Helical" evidence="6">
    <location>
        <begin position="5"/>
        <end position="27"/>
    </location>
</feature>
<dbReference type="OrthoDB" id="7926501at2"/>
<dbReference type="EMBL" id="MTHB01000151">
    <property type="protein sequence ID" value="OXC76052.1"/>
    <property type="molecule type" value="Genomic_DNA"/>
</dbReference>
<comment type="subcellular location">
    <subcellularLocation>
        <location evidence="1">Membrane</location>
        <topology evidence="1">Multi-pass membrane protein</topology>
    </subcellularLocation>
</comment>
<evidence type="ECO:0000259" key="7">
    <source>
        <dbReference type="Pfam" id="PF04138"/>
    </source>
</evidence>
<dbReference type="InterPro" id="IPR051401">
    <property type="entry name" value="GtrA_CellWall_Glycosyl"/>
</dbReference>
<dbReference type="PANTHER" id="PTHR38459">
    <property type="entry name" value="PROPHAGE BACTOPRENOL-LINKED GLUCOSE TRANSLOCASE HOMOLOG"/>
    <property type="match status" value="1"/>
</dbReference>
<dbReference type="GO" id="GO:0005886">
    <property type="term" value="C:plasma membrane"/>
    <property type="evidence" value="ECO:0007669"/>
    <property type="project" value="TreeGrafter"/>
</dbReference>
<gene>
    <name evidence="8" type="ORF">BSU04_23835</name>
</gene>
<proteinExistence type="inferred from homology"/>
<feature type="transmembrane region" description="Helical" evidence="6">
    <location>
        <begin position="98"/>
        <end position="118"/>
    </location>
</feature>
<evidence type="ECO:0000256" key="6">
    <source>
        <dbReference type="SAM" id="Phobius"/>
    </source>
</evidence>
<keyword evidence="4 6" id="KW-1133">Transmembrane helix</keyword>
<name>A0A226WY06_CABSO</name>
<protein>
    <recommendedName>
        <fullName evidence="7">GtrA/DPMS transmembrane domain-containing protein</fullName>
    </recommendedName>
</protein>
<dbReference type="AlphaFoldDB" id="A0A226WY06"/>
<evidence type="ECO:0000256" key="3">
    <source>
        <dbReference type="ARBA" id="ARBA00022692"/>
    </source>
</evidence>
<dbReference type="Pfam" id="PF04138">
    <property type="entry name" value="GtrA_DPMS_TM"/>
    <property type="match status" value="1"/>
</dbReference>
<feature type="domain" description="GtrA/DPMS transmembrane" evidence="7">
    <location>
        <begin position="7"/>
        <end position="124"/>
    </location>
</feature>
<dbReference type="PANTHER" id="PTHR38459:SF1">
    <property type="entry name" value="PROPHAGE BACTOPRENOL-LINKED GLUCOSE TRANSLOCASE HOMOLOG"/>
    <property type="match status" value="1"/>
</dbReference>